<dbReference type="GO" id="GO:0004519">
    <property type="term" value="F:endonuclease activity"/>
    <property type="evidence" value="ECO:0007669"/>
    <property type="project" value="UniProtKB-KW"/>
</dbReference>
<keyword evidence="4" id="KW-0255">Endonuclease</keyword>
<feature type="domain" description="HNH nuclease" evidence="2">
    <location>
        <begin position="58"/>
        <end position="102"/>
    </location>
</feature>
<dbReference type="Proteomes" id="UP000295293">
    <property type="component" value="Unassembled WGS sequence"/>
</dbReference>
<evidence type="ECO:0000259" key="2">
    <source>
        <dbReference type="Pfam" id="PF13391"/>
    </source>
</evidence>
<dbReference type="EMBL" id="SNZH01000032">
    <property type="protein sequence ID" value="TDR36052.1"/>
    <property type="molecule type" value="Genomic_DNA"/>
</dbReference>
<evidence type="ECO:0000313" key="5">
    <source>
        <dbReference type="Proteomes" id="UP000295293"/>
    </source>
</evidence>
<dbReference type="InterPro" id="IPR040836">
    <property type="entry name" value="SAVED"/>
</dbReference>
<sequence>MGAVRATEGTSAARNAGRKKTPEPVIREVWARSGGICAFPGCTHILYVDPATRSKKSFGEVAHNVAAQPGGERGDPARSKALSEDPDNLILLCPTHHTLIDKPGAAADYPDSLLAAWKRTHERAIVAAGTLTGGTLAHAVLFQGVIGGQPAGIDPRTVPLAMFQHGLVLDKDPVRLTLDPSIHPAKSAAYWSHSIAQVRAEITTLQRTWGSHRHSIALFALADMPTLMALGVAIGHAVALTVFQFDPVPTNGGDWRFPDVDAPAPDYDVLWPDELSGHVAVVISLSGKIERARVTNALPPGPWSIVEITIPEPTTNLVRSPKAIDEFGRKWRDVVARLETVLPKTTPIHVFPAMPASLAVTLGRHIKPKVSFPFRIYDAQNRDAPFAAAVTLPFIDHETEVTA</sequence>
<evidence type="ECO:0000256" key="1">
    <source>
        <dbReference type="SAM" id="MobiDB-lite"/>
    </source>
</evidence>
<reference evidence="4 5" key="1">
    <citation type="submission" date="2019-03" db="EMBL/GenBank/DDBJ databases">
        <title>Genomic Encyclopedia of Type Strains, Phase IV (KMG-IV): sequencing the most valuable type-strain genomes for metagenomic binning, comparative biology and taxonomic classification.</title>
        <authorList>
            <person name="Goeker M."/>
        </authorList>
    </citation>
    <scope>NUCLEOTIDE SEQUENCE [LARGE SCALE GENOMIC DNA]</scope>
    <source>
        <strain evidence="4 5">DSM 21667</strain>
    </source>
</reference>
<evidence type="ECO:0000313" key="4">
    <source>
        <dbReference type="EMBL" id="TDR36052.1"/>
    </source>
</evidence>
<dbReference type="RefSeq" id="WP_133821945.1">
    <property type="nucleotide sequence ID" value="NZ_SNZH01000032.1"/>
</dbReference>
<organism evidence="4 5">
    <name type="scientific">Tahibacter aquaticus</name>
    <dbReference type="NCBI Taxonomy" id="520092"/>
    <lineage>
        <taxon>Bacteria</taxon>
        <taxon>Pseudomonadati</taxon>
        <taxon>Pseudomonadota</taxon>
        <taxon>Gammaproteobacteria</taxon>
        <taxon>Lysobacterales</taxon>
        <taxon>Rhodanobacteraceae</taxon>
        <taxon>Tahibacter</taxon>
    </lineage>
</organism>
<feature type="domain" description="SMODS-associated and fused to various effectors" evidence="3">
    <location>
        <begin position="209"/>
        <end position="392"/>
    </location>
</feature>
<keyword evidence="5" id="KW-1185">Reference proteome</keyword>
<accession>A0A4R6YHS3</accession>
<dbReference type="InterPro" id="IPR003615">
    <property type="entry name" value="HNH_nuc"/>
</dbReference>
<gene>
    <name evidence="4" type="ORF">DFR29_1327</name>
</gene>
<dbReference type="NCBIfam" id="NF033611">
    <property type="entry name" value="SAVED"/>
    <property type="match status" value="1"/>
</dbReference>
<dbReference type="AlphaFoldDB" id="A0A4R6YHS3"/>
<keyword evidence="4" id="KW-0378">Hydrolase</keyword>
<comment type="caution">
    <text evidence="4">The sequence shown here is derived from an EMBL/GenBank/DDBJ whole genome shotgun (WGS) entry which is preliminary data.</text>
</comment>
<dbReference type="OrthoDB" id="9052589at2"/>
<name>A0A4R6YHS3_9GAMM</name>
<evidence type="ECO:0000259" key="3">
    <source>
        <dbReference type="Pfam" id="PF18145"/>
    </source>
</evidence>
<dbReference type="Pfam" id="PF18145">
    <property type="entry name" value="SAVED"/>
    <property type="match status" value="1"/>
</dbReference>
<keyword evidence="4" id="KW-0540">Nuclease</keyword>
<feature type="region of interest" description="Disordered" evidence="1">
    <location>
        <begin position="1"/>
        <end position="21"/>
    </location>
</feature>
<protein>
    <submittedName>
        <fullName evidence="4">HNH endonuclease</fullName>
    </submittedName>
</protein>
<proteinExistence type="predicted"/>
<dbReference type="Pfam" id="PF13391">
    <property type="entry name" value="HNH_2"/>
    <property type="match status" value="1"/>
</dbReference>